<keyword evidence="5 7" id="KW-0505">Motor protein</keyword>
<keyword evidence="2 7" id="KW-0547">Nucleotide-binding</keyword>
<dbReference type="InterPro" id="IPR044986">
    <property type="entry name" value="KIF15/KIN-12"/>
</dbReference>
<evidence type="ECO:0000256" key="6">
    <source>
        <dbReference type="ARBA" id="ARBA00034488"/>
    </source>
</evidence>
<comment type="caution">
    <text evidence="11">The sequence shown here is derived from an EMBL/GenBank/DDBJ whole genome shotgun (WGS) entry which is preliminary data.</text>
</comment>
<feature type="compositionally biased region" description="Polar residues" evidence="9">
    <location>
        <begin position="472"/>
        <end position="481"/>
    </location>
</feature>
<name>A0A9Q0U5A5_9ROSI</name>
<keyword evidence="12" id="KW-1185">Reference proteome</keyword>
<feature type="region of interest" description="Disordered" evidence="9">
    <location>
        <begin position="1"/>
        <end position="86"/>
    </location>
</feature>
<feature type="compositionally biased region" description="Polar residues" evidence="9">
    <location>
        <begin position="490"/>
        <end position="515"/>
    </location>
</feature>
<dbReference type="GO" id="GO:0009524">
    <property type="term" value="C:phragmoplast"/>
    <property type="evidence" value="ECO:0007669"/>
    <property type="project" value="UniProtKB-ARBA"/>
</dbReference>
<evidence type="ECO:0000256" key="5">
    <source>
        <dbReference type="ARBA" id="ARBA00023175"/>
    </source>
</evidence>
<dbReference type="GO" id="GO:0080175">
    <property type="term" value="P:phragmoplast microtubule organization"/>
    <property type="evidence" value="ECO:0007669"/>
    <property type="project" value="UniProtKB-ARBA"/>
</dbReference>
<dbReference type="Gene3D" id="3.40.850.10">
    <property type="entry name" value="Kinesin motor domain"/>
    <property type="match status" value="1"/>
</dbReference>
<feature type="region of interest" description="Disordered" evidence="9">
    <location>
        <begin position="931"/>
        <end position="987"/>
    </location>
</feature>
<dbReference type="GO" id="GO:0003777">
    <property type="term" value="F:microtubule motor activity"/>
    <property type="evidence" value="ECO:0007669"/>
    <property type="project" value="InterPro"/>
</dbReference>
<evidence type="ECO:0000256" key="8">
    <source>
        <dbReference type="SAM" id="Coils"/>
    </source>
</evidence>
<reference evidence="11" key="2">
    <citation type="journal article" date="2023" name="Int. J. Mol. Sci.">
        <title>De Novo Assembly and Annotation of 11 Diverse Shrub Willow (Salix) Genomes Reveals Novel Gene Organization in Sex-Linked Regions.</title>
        <authorList>
            <person name="Hyden B."/>
            <person name="Feng K."/>
            <person name="Yates T.B."/>
            <person name="Jawdy S."/>
            <person name="Cereghino C."/>
            <person name="Smart L.B."/>
            <person name="Muchero W."/>
        </authorList>
    </citation>
    <scope>NUCLEOTIDE SEQUENCE</scope>
    <source>
        <tissue evidence="11">Shoot tip</tissue>
    </source>
</reference>
<keyword evidence="4 8" id="KW-0175">Coiled coil</keyword>
<evidence type="ECO:0000256" key="1">
    <source>
        <dbReference type="ARBA" id="ARBA00022701"/>
    </source>
</evidence>
<dbReference type="InterPro" id="IPR019821">
    <property type="entry name" value="Kinesin_motor_CS"/>
</dbReference>
<feature type="binding site" evidence="7">
    <location>
        <begin position="178"/>
        <end position="185"/>
    </location>
    <ligand>
        <name>ATP</name>
        <dbReference type="ChEBI" id="CHEBI:30616"/>
    </ligand>
</feature>
<accession>A0A9Q0U5A5</accession>
<evidence type="ECO:0000256" key="3">
    <source>
        <dbReference type="ARBA" id="ARBA00022840"/>
    </source>
</evidence>
<gene>
    <name evidence="11" type="ORF">OIU74_008088</name>
</gene>
<feature type="coiled-coil region" evidence="8">
    <location>
        <begin position="852"/>
        <end position="907"/>
    </location>
</feature>
<proteinExistence type="inferred from homology"/>
<sequence>MKHFMLPRNTILREAAAAHNEQSQNPSSHKTKPSQSPSRRVKSSKENAPPPDPNSITPDLKPSPSTASAKLKSPLPPRPPSSNPLKRKLSIETFPENSVSDSGVKVVVRMRPLKKEEEEGETIVQKISDNSLSVNGQTFTFDSVADTRATQLDMFQLVGAPLVENCLAGFNSSVFAYGQTGSGKTYTMWGPANVLSDENFLCDQQGLTPRVFQRLFDRINEEQIKHTDKQLKYQCRCSFLEIYNEQITDLLDPSQRNLQIREDMQTGVYVDNLREECVFTMKDVTQLLIKGLSNRRTGATSINTESSRSHSVFTCVVESRCKSVAGGMSSLKTSRINLVDLAGSERQKLTGAAGERLKEAGNINRSLSQLGNLINILAEVSQTGKQRHIPYRDSRLTFLLQESLGGNAKLVMVCAISPAQSCKSETFSTLRFAQRAKAVKNKAVVNEEMEGDVNHLREVIRQLRDELHRVKANSNNPTVPSEMSPVLKSPTPSVSPRPNISRKSLRTSSMLTASQKDAMDESKSGPENLHIPFAKSESSTALIPQTSKSFLAPTEHLAASLHRGLEIIDSHRKSSILRRSSFRFSYKPEESKPILLVDKVDVGVQTFPQDYEISETETELLCVNCKTQLEVNDADDSTNLQLVPVDGSESNDIHKTQVPKAVEKVLAGAIRREMALEEFCAKQAFEITQLNRLVQQYKHERECNAIIGQTREDKILRLESLMGGVLPSKDFMDEELAAIMHEHELLKEKYENHPEVARTNIELKRVQDELEHYRNFYDLGEREILLEEIQDLRSQLQYYTDSSSPSYADLEEKHIQLLARHRQIHEGIEDVKKAASKAGSQLRDTAEAVQAAGELLVRLKEAEEAAAAAERRAMEAEQEAVKANKQINKLKRKHENEISSLKEVVAESRLLKEGIRPTDNDCNMPKYDAGEPLSEGGQQWREHENEISSLKEPVAESRLPKEGIRPTDNDCNMPKYDAGEPPLSEGDQQWREEFEPFYTSKDGELSKLAEPSSWFSGYDRCNI</sequence>
<protein>
    <submittedName>
        <fullName evidence="11">KINESIN-LIKE PROTEIN KIN-12B</fullName>
    </submittedName>
</protein>
<evidence type="ECO:0000313" key="12">
    <source>
        <dbReference type="Proteomes" id="UP001151752"/>
    </source>
</evidence>
<feature type="compositionally biased region" description="Basic and acidic residues" evidence="9">
    <location>
        <begin position="953"/>
        <end position="968"/>
    </location>
</feature>
<dbReference type="SMART" id="SM00129">
    <property type="entry name" value="KISc"/>
    <property type="match status" value="1"/>
</dbReference>
<feature type="compositionally biased region" description="Polar residues" evidence="9">
    <location>
        <begin position="20"/>
        <end position="38"/>
    </location>
</feature>
<dbReference type="GO" id="GO:0008017">
    <property type="term" value="F:microtubule binding"/>
    <property type="evidence" value="ECO:0007669"/>
    <property type="project" value="InterPro"/>
</dbReference>
<keyword evidence="3 7" id="KW-0067">ATP-binding</keyword>
<dbReference type="PANTHER" id="PTHR37739">
    <property type="entry name" value="KINESIN-LIKE PROTEIN KIN-12D"/>
    <property type="match status" value="1"/>
</dbReference>
<evidence type="ECO:0000313" key="11">
    <source>
        <dbReference type="EMBL" id="KAJ6723653.1"/>
    </source>
</evidence>
<dbReference type="SUPFAM" id="SSF52540">
    <property type="entry name" value="P-loop containing nucleoside triphosphate hydrolases"/>
    <property type="match status" value="1"/>
</dbReference>
<dbReference type="Pfam" id="PF00225">
    <property type="entry name" value="Kinesin"/>
    <property type="match status" value="1"/>
</dbReference>
<keyword evidence="1" id="KW-0493">Microtubule</keyword>
<dbReference type="InterPro" id="IPR001752">
    <property type="entry name" value="Kinesin_motor_dom"/>
</dbReference>
<comment type="similarity">
    <text evidence="6">Belongs to the TRAFAC class myosin-kinesin ATPase superfamily. Kinesin family. KIN-12 subfamily.</text>
</comment>
<dbReference type="GO" id="GO:0055046">
    <property type="term" value="P:microgametogenesis"/>
    <property type="evidence" value="ECO:0007669"/>
    <property type="project" value="UniProtKB-ARBA"/>
</dbReference>
<evidence type="ECO:0000256" key="9">
    <source>
        <dbReference type="SAM" id="MobiDB-lite"/>
    </source>
</evidence>
<feature type="region of interest" description="Disordered" evidence="9">
    <location>
        <begin position="471"/>
        <end position="525"/>
    </location>
</feature>
<dbReference type="PROSITE" id="PS00411">
    <property type="entry name" value="KINESIN_MOTOR_1"/>
    <property type="match status" value="1"/>
</dbReference>
<organism evidence="11 12">
    <name type="scientific">Salix koriyanagi</name>
    <dbReference type="NCBI Taxonomy" id="2511006"/>
    <lineage>
        <taxon>Eukaryota</taxon>
        <taxon>Viridiplantae</taxon>
        <taxon>Streptophyta</taxon>
        <taxon>Embryophyta</taxon>
        <taxon>Tracheophyta</taxon>
        <taxon>Spermatophyta</taxon>
        <taxon>Magnoliopsida</taxon>
        <taxon>eudicotyledons</taxon>
        <taxon>Gunneridae</taxon>
        <taxon>Pentapetalae</taxon>
        <taxon>rosids</taxon>
        <taxon>fabids</taxon>
        <taxon>Malpighiales</taxon>
        <taxon>Salicaceae</taxon>
        <taxon>Saliceae</taxon>
        <taxon>Salix</taxon>
    </lineage>
</organism>
<evidence type="ECO:0000256" key="4">
    <source>
        <dbReference type="ARBA" id="ARBA00023054"/>
    </source>
</evidence>
<dbReference type="InterPro" id="IPR036961">
    <property type="entry name" value="Kinesin_motor_dom_sf"/>
</dbReference>
<evidence type="ECO:0000256" key="2">
    <source>
        <dbReference type="ARBA" id="ARBA00022741"/>
    </source>
</evidence>
<feature type="domain" description="Kinesin motor" evidence="10">
    <location>
        <begin position="103"/>
        <end position="439"/>
    </location>
</feature>
<dbReference type="GO" id="GO:0007018">
    <property type="term" value="P:microtubule-based movement"/>
    <property type="evidence" value="ECO:0007669"/>
    <property type="project" value="InterPro"/>
</dbReference>
<dbReference type="GO" id="GO:0007112">
    <property type="term" value="P:male meiosis cytokinesis"/>
    <property type="evidence" value="ECO:0007669"/>
    <property type="project" value="UniProtKB-ARBA"/>
</dbReference>
<evidence type="ECO:0000256" key="7">
    <source>
        <dbReference type="PROSITE-ProRule" id="PRU00283"/>
    </source>
</evidence>
<dbReference type="FunFam" id="3.40.850.10:FF:000052">
    <property type="entry name" value="Kinesin-like protein KIN-12F"/>
    <property type="match status" value="1"/>
</dbReference>
<dbReference type="GO" id="GO:0005524">
    <property type="term" value="F:ATP binding"/>
    <property type="evidence" value="ECO:0007669"/>
    <property type="project" value="UniProtKB-UniRule"/>
</dbReference>
<dbReference type="AlphaFoldDB" id="A0A9Q0U5A5"/>
<dbReference type="InterPro" id="IPR027417">
    <property type="entry name" value="P-loop_NTPase"/>
</dbReference>
<dbReference type="GO" id="GO:0005874">
    <property type="term" value="C:microtubule"/>
    <property type="evidence" value="ECO:0007669"/>
    <property type="project" value="UniProtKB-KW"/>
</dbReference>
<dbReference type="PANTHER" id="PTHR37739:SF16">
    <property type="entry name" value="KINESIN-LIKE PROTEIN"/>
    <property type="match status" value="1"/>
</dbReference>
<evidence type="ECO:0000259" key="10">
    <source>
        <dbReference type="PROSITE" id="PS50067"/>
    </source>
</evidence>
<dbReference type="PROSITE" id="PS50067">
    <property type="entry name" value="KINESIN_MOTOR_2"/>
    <property type="match status" value="1"/>
</dbReference>
<dbReference type="EMBL" id="JAPFFM010000013">
    <property type="protein sequence ID" value="KAJ6723653.1"/>
    <property type="molecule type" value="Genomic_DNA"/>
</dbReference>
<dbReference type="Proteomes" id="UP001151752">
    <property type="component" value="Chromosome 14"/>
</dbReference>
<reference evidence="11" key="1">
    <citation type="submission" date="2022-11" db="EMBL/GenBank/DDBJ databases">
        <authorList>
            <person name="Hyden B.L."/>
            <person name="Feng K."/>
            <person name="Yates T."/>
            <person name="Jawdy S."/>
            <person name="Smart L.B."/>
            <person name="Muchero W."/>
        </authorList>
    </citation>
    <scope>NUCLEOTIDE SEQUENCE</scope>
    <source>
        <tissue evidence="11">Shoot tip</tissue>
    </source>
</reference>
<dbReference type="PRINTS" id="PR00380">
    <property type="entry name" value="KINESINHEAVY"/>
</dbReference>